<name>A0A4U8YIY2_9BACT</name>
<keyword evidence="2" id="KW-1003">Cell membrane</keyword>
<dbReference type="InterPro" id="IPR050482">
    <property type="entry name" value="Sensor_HK_TwoCompSys"/>
</dbReference>
<dbReference type="RefSeq" id="WP_180137955.1">
    <property type="nucleotide sequence ID" value="NZ_CAADHO010000002.1"/>
</dbReference>
<dbReference type="AlphaFoldDB" id="A0A4U8YIY2"/>
<keyword evidence="4 10" id="KW-0812">Transmembrane</keyword>
<dbReference type="CDD" id="cd00130">
    <property type="entry name" value="PAS"/>
    <property type="match status" value="2"/>
</dbReference>
<dbReference type="PANTHER" id="PTHR24421:SF37">
    <property type="entry name" value="SENSOR HISTIDINE KINASE NARS"/>
    <property type="match status" value="1"/>
</dbReference>
<dbReference type="Gene3D" id="3.30.565.10">
    <property type="entry name" value="Histidine kinase-like ATPase, C-terminal domain"/>
    <property type="match status" value="1"/>
</dbReference>
<feature type="coiled-coil region" evidence="9">
    <location>
        <begin position="357"/>
        <end position="384"/>
    </location>
</feature>
<dbReference type="Pfam" id="PF02518">
    <property type="entry name" value="HATPase_c"/>
    <property type="match status" value="1"/>
</dbReference>
<dbReference type="Proteomes" id="UP000507962">
    <property type="component" value="Unassembled WGS sequence"/>
</dbReference>
<dbReference type="Gene3D" id="3.30.450.20">
    <property type="entry name" value="PAS domain"/>
    <property type="match status" value="2"/>
</dbReference>
<keyword evidence="6 10" id="KW-1133">Transmembrane helix</keyword>
<dbReference type="SUPFAM" id="SSF55785">
    <property type="entry name" value="PYP-like sensor domain (PAS domain)"/>
    <property type="match status" value="2"/>
</dbReference>
<gene>
    <name evidence="13" type="ORF">MSL71_12800</name>
</gene>
<dbReference type="GO" id="GO:0046983">
    <property type="term" value="F:protein dimerization activity"/>
    <property type="evidence" value="ECO:0007669"/>
    <property type="project" value="InterPro"/>
</dbReference>
<sequence>MKPLSATLAGLQRHWAPIPAAMQADFNTHVRLTNARRLNLVFATVIVATTGLSSFRAIMARRLGPPDHHSLFLAMGAIIIATALTLLLIHRRIDHRKKGWHAPFLLGMTVFSLGGTLSVVAGVEYASVGGITRFYLTIFGLCTALILPPGPLILSFAWTFTCLLASVRITQGSLSPFLLENMHLIGLFLLGGVISRTVATTFIRDYLLFQEVTRSNQELRREIREREKIMRRLSRSEREFKNTFKYAPDAYILTDPSGKVSRVNRAALELMGRTSKGVKHKRPHEFKVLKGNNLFQVERMLRETLICGRSGPCELEKVSLKGFRDIHLELHASMLHVENREMILIIARDITQRKEGEALLEESRRRLEERVRERTEELEHINIRLKGEINERIATEAALAKAETHYRLLVENMNEGLAIFDAQGRFTYINDCLCAMTGYSRETLTGKLGSFVMSPEPPSLSKEKLTTQARGDRTSYEARLTTASGNTLHIQISPEPLVDKEGTNRGSFVVITNITDLKAAERQIRTLSQELIKAQENERQRIARDLHDNVAQNLATLKIGWDTLLDGLTETTPVLLEKTRALSRLLRGSIDSIRGLAYNLQPPELEQLGLITAIRRYCEEQTTHFNLPIDLFTAGVQELKLSYDTQINLYRLVQEALSNVRKHADATRVTIRLTASHPRLILNVEDNGMGFVVNERLTEAVNEKRMGVRSMEERVSLLKGTMRLTSSLGAGTRLRIEVPAERNVRERPVA</sequence>
<evidence type="ECO:0000256" key="7">
    <source>
        <dbReference type="ARBA" id="ARBA00023012"/>
    </source>
</evidence>
<evidence type="ECO:0000256" key="6">
    <source>
        <dbReference type="ARBA" id="ARBA00022989"/>
    </source>
</evidence>
<dbReference type="InterPro" id="IPR035965">
    <property type="entry name" value="PAS-like_dom_sf"/>
</dbReference>
<dbReference type="InterPro" id="IPR000014">
    <property type="entry name" value="PAS"/>
</dbReference>
<evidence type="ECO:0000313" key="13">
    <source>
        <dbReference type="EMBL" id="VFQ43645.1"/>
    </source>
</evidence>
<feature type="transmembrane region" description="Helical" evidence="10">
    <location>
        <begin position="71"/>
        <end position="90"/>
    </location>
</feature>
<dbReference type="Pfam" id="PF07730">
    <property type="entry name" value="HisKA_3"/>
    <property type="match status" value="1"/>
</dbReference>
<evidence type="ECO:0000256" key="9">
    <source>
        <dbReference type="SAM" id="Coils"/>
    </source>
</evidence>
<dbReference type="InterPro" id="IPR011712">
    <property type="entry name" value="Sig_transdc_His_kin_sub3_dim/P"/>
</dbReference>
<proteinExistence type="predicted"/>
<feature type="transmembrane region" description="Helical" evidence="10">
    <location>
        <begin position="102"/>
        <end position="123"/>
    </location>
</feature>
<dbReference type="InterPro" id="IPR003594">
    <property type="entry name" value="HATPase_dom"/>
</dbReference>
<evidence type="ECO:0000256" key="8">
    <source>
        <dbReference type="ARBA" id="ARBA00023136"/>
    </source>
</evidence>
<dbReference type="Gene3D" id="1.20.5.1930">
    <property type="match status" value="1"/>
</dbReference>
<evidence type="ECO:0000256" key="5">
    <source>
        <dbReference type="ARBA" id="ARBA00022777"/>
    </source>
</evidence>
<dbReference type="Pfam" id="PF00989">
    <property type="entry name" value="PAS"/>
    <property type="match status" value="1"/>
</dbReference>
<keyword evidence="7" id="KW-0902">Two-component regulatory system</keyword>
<evidence type="ECO:0000256" key="4">
    <source>
        <dbReference type="ARBA" id="ARBA00022692"/>
    </source>
</evidence>
<organism evidence="13 14">
    <name type="scientific">Desulfoluna butyratoxydans</name>
    <dbReference type="NCBI Taxonomy" id="231438"/>
    <lineage>
        <taxon>Bacteria</taxon>
        <taxon>Pseudomonadati</taxon>
        <taxon>Thermodesulfobacteriota</taxon>
        <taxon>Desulfobacteria</taxon>
        <taxon>Desulfobacterales</taxon>
        <taxon>Desulfolunaceae</taxon>
        <taxon>Desulfoluna</taxon>
    </lineage>
</organism>
<evidence type="ECO:0000256" key="10">
    <source>
        <dbReference type="SAM" id="Phobius"/>
    </source>
</evidence>
<feature type="transmembrane region" description="Helical" evidence="10">
    <location>
        <begin position="177"/>
        <end position="194"/>
    </location>
</feature>
<dbReference type="InterPro" id="IPR036890">
    <property type="entry name" value="HATPase_C_sf"/>
</dbReference>
<dbReference type="SMART" id="SM00091">
    <property type="entry name" value="PAS"/>
    <property type="match status" value="2"/>
</dbReference>
<evidence type="ECO:0000259" key="12">
    <source>
        <dbReference type="PROSITE" id="PS50113"/>
    </source>
</evidence>
<dbReference type="GO" id="GO:0005886">
    <property type="term" value="C:plasma membrane"/>
    <property type="evidence" value="ECO:0007669"/>
    <property type="project" value="UniProtKB-SubCell"/>
</dbReference>
<evidence type="ECO:0000259" key="11">
    <source>
        <dbReference type="PROSITE" id="PS50112"/>
    </source>
</evidence>
<evidence type="ECO:0000256" key="1">
    <source>
        <dbReference type="ARBA" id="ARBA00004651"/>
    </source>
</evidence>
<evidence type="ECO:0000256" key="3">
    <source>
        <dbReference type="ARBA" id="ARBA00022679"/>
    </source>
</evidence>
<dbReference type="GO" id="GO:0000155">
    <property type="term" value="F:phosphorelay sensor kinase activity"/>
    <property type="evidence" value="ECO:0007669"/>
    <property type="project" value="InterPro"/>
</dbReference>
<feature type="domain" description="PAS" evidence="11">
    <location>
        <begin position="236"/>
        <end position="278"/>
    </location>
</feature>
<dbReference type="CDD" id="cd16917">
    <property type="entry name" value="HATPase_UhpB-NarQ-NarX-like"/>
    <property type="match status" value="1"/>
</dbReference>
<feature type="domain" description="PAC" evidence="12">
    <location>
        <begin position="474"/>
        <end position="526"/>
    </location>
</feature>
<evidence type="ECO:0000313" key="14">
    <source>
        <dbReference type="Proteomes" id="UP000507962"/>
    </source>
</evidence>
<dbReference type="NCBIfam" id="TIGR00229">
    <property type="entry name" value="sensory_box"/>
    <property type="match status" value="2"/>
</dbReference>
<dbReference type="SMART" id="SM00387">
    <property type="entry name" value="HATPase_c"/>
    <property type="match status" value="1"/>
</dbReference>
<evidence type="ECO:0000256" key="2">
    <source>
        <dbReference type="ARBA" id="ARBA00022475"/>
    </source>
</evidence>
<dbReference type="SUPFAM" id="SSF55874">
    <property type="entry name" value="ATPase domain of HSP90 chaperone/DNA topoisomerase II/histidine kinase"/>
    <property type="match status" value="1"/>
</dbReference>
<feature type="transmembrane region" description="Helical" evidence="10">
    <location>
        <begin position="38"/>
        <end position="59"/>
    </location>
</feature>
<dbReference type="Pfam" id="PF13426">
    <property type="entry name" value="PAS_9"/>
    <property type="match status" value="1"/>
</dbReference>
<feature type="domain" description="PAS" evidence="11">
    <location>
        <begin position="402"/>
        <end position="472"/>
    </location>
</feature>
<feature type="transmembrane region" description="Helical" evidence="10">
    <location>
        <begin position="135"/>
        <end position="165"/>
    </location>
</feature>
<keyword evidence="14" id="KW-1185">Reference proteome</keyword>
<dbReference type="GO" id="GO:0006355">
    <property type="term" value="P:regulation of DNA-templated transcription"/>
    <property type="evidence" value="ECO:0007669"/>
    <property type="project" value="InterPro"/>
</dbReference>
<comment type="subcellular location">
    <subcellularLocation>
        <location evidence="1">Cell membrane</location>
        <topology evidence="1">Multi-pass membrane protein</topology>
    </subcellularLocation>
</comment>
<dbReference type="PROSITE" id="PS50112">
    <property type="entry name" value="PAS"/>
    <property type="match status" value="2"/>
</dbReference>
<keyword evidence="5" id="KW-0418">Kinase</keyword>
<protein>
    <submittedName>
        <fullName evidence="13">Pas fold</fullName>
    </submittedName>
</protein>
<dbReference type="InterPro" id="IPR000700">
    <property type="entry name" value="PAS-assoc_C"/>
</dbReference>
<keyword evidence="3" id="KW-0808">Transferase</keyword>
<dbReference type="EMBL" id="CAADHO010000002">
    <property type="protein sequence ID" value="VFQ43645.1"/>
    <property type="molecule type" value="Genomic_DNA"/>
</dbReference>
<dbReference type="PANTHER" id="PTHR24421">
    <property type="entry name" value="NITRATE/NITRITE SENSOR PROTEIN NARX-RELATED"/>
    <property type="match status" value="1"/>
</dbReference>
<keyword evidence="8 10" id="KW-0472">Membrane</keyword>
<dbReference type="InterPro" id="IPR013767">
    <property type="entry name" value="PAS_fold"/>
</dbReference>
<dbReference type="PROSITE" id="PS50113">
    <property type="entry name" value="PAC"/>
    <property type="match status" value="1"/>
</dbReference>
<accession>A0A4U8YIY2</accession>
<feature type="coiled-coil region" evidence="9">
    <location>
        <begin position="209"/>
        <end position="239"/>
    </location>
</feature>
<reference evidence="13 14" key="1">
    <citation type="submission" date="2019-03" db="EMBL/GenBank/DDBJ databases">
        <authorList>
            <person name="Nijsse B."/>
        </authorList>
    </citation>
    <scope>NUCLEOTIDE SEQUENCE [LARGE SCALE GENOMIC DNA]</scope>
    <source>
        <strain evidence="13">Desulfoluna butyratoxydans MSL71</strain>
    </source>
</reference>
<keyword evidence="9" id="KW-0175">Coiled coil</keyword>